<dbReference type="PROSITE" id="PS50249">
    <property type="entry name" value="MPN"/>
    <property type="match status" value="1"/>
</dbReference>
<sequence>MSNKICENISNIDKVENVPHKRIGIVSIKMVREKNILFDIRIIKSPKDAEKLGRMFLENADREKFMICCLNTKNEPTVINIVSVGSINKSIVHPREVFKAAILSNAASIVMFHNHPSGDIEPSNEDVDITNRLKKCGDIIGINVMDHIIIGNNQYCSFKEKGLL</sequence>
<dbReference type="EMBL" id="RFAQ01000014">
    <property type="protein sequence ID" value="RMD02330.1"/>
    <property type="molecule type" value="Genomic_DNA"/>
</dbReference>
<dbReference type="Proteomes" id="UP000277999">
    <property type="component" value="Unassembled WGS sequence"/>
</dbReference>
<feature type="domain" description="MPN" evidence="7">
    <location>
        <begin position="42"/>
        <end position="164"/>
    </location>
</feature>
<accession>A0A3M0SVC3</accession>
<name>A0A3M0SVC3_9CLOT</name>
<evidence type="ECO:0000256" key="6">
    <source>
        <dbReference type="ARBA" id="ARBA00023049"/>
    </source>
</evidence>
<evidence type="ECO:0000256" key="5">
    <source>
        <dbReference type="ARBA" id="ARBA00022833"/>
    </source>
</evidence>
<comment type="similarity">
    <text evidence="1">Belongs to the UPF0758 family.</text>
</comment>
<keyword evidence="6" id="KW-0482">Metalloprotease</keyword>
<reference evidence="8 9" key="1">
    <citation type="submission" date="2018-10" db="EMBL/GenBank/DDBJ databases">
        <title>Genome-centric metagenomics revealed C2 chemical producing, CO utilizing Clostridium with novel acetogenic gene cluster.</title>
        <authorList>
            <person name="Kang H."/>
            <person name="Park B."/>
            <person name="Choi I.G."/>
            <person name="Chang I.S."/>
        </authorList>
    </citation>
    <scope>NUCLEOTIDE SEQUENCE [LARGE SCALE GENOMIC DNA]</scope>
    <source>
        <strain evidence="8 9">H21-9</strain>
    </source>
</reference>
<dbReference type="RefSeq" id="WP_122058494.1">
    <property type="nucleotide sequence ID" value="NZ_RFAQ01000014.1"/>
</dbReference>
<keyword evidence="5" id="KW-0862">Zinc</keyword>
<organism evidence="8 9">
    <name type="scientific">Clostridium autoethanogenum</name>
    <dbReference type="NCBI Taxonomy" id="84023"/>
    <lineage>
        <taxon>Bacteria</taxon>
        <taxon>Bacillati</taxon>
        <taxon>Bacillota</taxon>
        <taxon>Clostridia</taxon>
        <taxon>Eubacteriales</taxon>
        <taxon>Clostridiaceae</taxon>
        <taxon>Clostridium</taxon>
    </lineage>
</organism>
<evidence type="ECO:0000256" key="2">
    <source>
        <dbReference type="ARBA" id="ARBA00022670"/>
    </source>
</evidence>
<dbReference type="InterPro" id="IPR001405">
    <property type="entry name" value="UPF0758"/>
</dbReference>
<protein>
    <submittedName>
        <fullName evidence="8">DNA repair protein RadC</fullName>
    </submittedName>
</protein>
<dbReference type="Pfam" id="PF04002">
    <property type="entry name" value="RadC"/>
    <property type="match status" value="1"/>
</dbReference>
<evidence type="ECO:0000256" key="3">
    <source>
        <dbReference type="ARBA" id="ARBA00022723"/>
    </source>
</evidence>
<dbReference type="GO" id="GO:0006508">
    <property type="term" value="P:proteolysis"/>
    <property type="evidence" value="ECO:0007669"/>
    <property type="project" value="UniProtKB-KW"/>
</dbReference>
<evidence type="ECO:0000313" key="8">
    <source>
        <dbReference type="EMBL" id="RMD02330.1"/>
    </source>
</evidence>
<dbReference type="InterPro" id="IPR025657">
    <property type="entry name" value="RadC_JAB"/>
</dbReference>
<evidence type="ECO:0000259" key="7">
    <source>
        <dbReference type="PROSITE" id="PS50249"/>
    </source>
</evidence>
<evidence type="ECO:0000256" key="4">
    <source>
        <dbReference type="ARBA" id="ARBA00022801"/>
    </source>
</evidence>
<gene>
    <name evidence="8" type="ORF">D9O40_06750</name>
</gene>
<comment type="caution">
    <text evidence="8">The sequence shown here is derived from an EMBL/GenBank/DDBJ whole genome shotgun (WGS) entry which is preliminary data.</text>
</comment>
<dbReference type="PANTHER" id="PTHR30471:SF3">
    <property type="entry name" value="UPF0758 PROTEIN YEES-RELATED"/>
    <property type="match status" value="1"/>
</dbReference>
<dbReference type="GO" id="GO:0008237">
    <property type="term" value="F:metallopeptidase activity"/>
    <property type="evidence" value="ECO:0007669"/>
    <property type="project" value="UniProtKB-KW"/>
</dbReference>
<evidence type="ECO:0000256" key="1">
    <source>
        <dbReference type="ARBA" id="ARBA00010243"/>
    </source>
</evidence>
<keyword evidence="2" id="KW-0645">Protease</keyword>
<proteinExistence type="inferred from homology"/>
<dbReference type="InterPro" id="IPR037518">
    <property type="entry name" value="MPN"/>
</dbReference>
<dbReference type="CDD" id="cd08071">
    <property type="entry name" value="MPN_DUF2466"/>
    <property type="match status" value="1"/>
</dbReference>
<dbReference type="AlphaFoldDB" id="A0A3M0SVC3"/>
<dbReference type="PANTHER" id="PTHR30471">
    <property type="entry name" value="DNA REPAIR PROTEIN RADC"/>
    <property type="match status" value="1"/>
</dbReference>
<keyword evidence="3" id="KW-0479">Metal-binding</keyword>
<keyword evidence="4" id="KW-0378">Hydrolase</keyword>
<evidence type="ECO:0000313" key="9">
    <source>
        <dbReference type="Proteomes" id="UP000277999"/>
    </source>
</evidence>
<dbReference type="Gene3D" id="3.40.140.10">
    <property type="entry name" value="Cytidine Deaminase, domain 2"/>
    <property type="match status" value="1"/>
</dbReference>
<dbReference type="GO" id="GO:0046872">
    <property type="term" value="F:metal ion binding"/>
    <property type="evidence" value="ECO:0007669"/>
    <property type="project" value="UniProtKB-KW"/>
</dbReference>
<dbReference type="InterPro" id="IPR020891">
    <property type="entry name" value="UPF0758_CS"/>
</dbReference>
<dbReference type="PROSITE" id="PS01302">
    <property type="entry name" value="UPF0758"/>
    <property type="match status" value="1"/>
</dbReference>